<dbReference type="Pfam" id="PF04525">
    <property type="entry name" value="LOR"/>
    <property type="match status" value="1"/>
</dbReference>
<protein>
    <submittedName>
        <fullName evidence="2">Uncharacterized protein</fullName>
    </submittedName>
</protein>
<name>A0A3A3A5J5_9EURO</name>
<comment type="caution">
    <text evidence="2">The sequence shown here is derived from an EMBL/GenBank/DDBJ whole genome shotgun (WGS) entry which is preliminary data.</text>
</comment>
<dbReference type="SUPFAM" id="SSF54518">
    <property type="entry name" value="Tubby C-terminal domain-like"/>
    <property type="match status" value="1"/>
</dbReference>
<dbReference type="Proteomes" id="UP000266188">
    <property type="component" value="Unassembled WGS sequence"/>
</dbReference>
<evidence type="ECO:0000313" key="3">
    <source>
        <dbReference type="Proteomes" id="UP000266188"/>
    </source>
</evidence>
<keyword evidence="3" id="KW-1185">Reference proteome</keyword>
<dbReference type="Gene3D" id="2.40.160.200">
    <property type="entry name" value="LURP1-related"/>
    <property type="match status" value="1"/>
</dbReference>
<organism evidence="2 3">
    <name type="scientific">Aspergillus sclerotialis</name>
    <dbReference type="NCBI Taxonomy" id="2070753"/>
    <lineage>
        <taxon>Eukaryota</taxon>
        <taxon>Fungi</taxon>
        <taxon>Dikarya</taxon>
        <taxon>Ascomycota</taxon>
        <taxon>Pezizomycotina</taxon>
        <taxon>Eurotiomycetes</taxon>
        <taxon>Eurotiomycetidae</taxon>
        <taxon>Eurotiales</taxon>
        <taxon>Aspergillaceae</taxon>
        <taxon>Aspergillus</taxon>
        <taxon>Aspergillus subgen. Polypaecilum</taxon>
    </lineage>
</organism>
<accession>A0A3A3A5J5</accession>
<evidence type="ECO:0000313" key="2">
    <source>
        <dbReference type="EMBL" id="RJE24631.1"/>
    </source>
</evidence>
<dbReference type="AlphaFoldDB" id="A0A3A3A5J5"/>
<dbReference type="EMBL" id="MVGC01000074">
    <property type="protein sequence ID" value="RJE24631.1"/>
    <property type="molecule type" value="Genomic_DNA"/>
</dbReference>
<dbReference type="STRING" id="2070753.A0A3A3A5J5"/>
<evidence type="ECO:0000256" key="1">
    <source>
        <dbReference type="ARBA" id="ARBA00005437"/>
    </source>
</evidence>
<dbReference type="InterPro" id="IPR025659">
    <property type="entry name" value="Tubby-like_C"/>
</dbReference>
<gene>
    <name evidence="2" type="ORF">PHISCL_03055</name>
</gene>
<proteinExistence type="inferred from homology"/>
<comment type="similarity">
    <text evidence="1">Belongs to the LOR family.</text>
</comment>
<reference evidence="3" key="1">
    <citation type="submission" date="2017-02" db="EMBL/GenBank/DDBJ databases">
        <authorList>
            <person name="Tafer H."/>
            <person name="Lopandic K."/>
        </authorList>
    </citation>
    <scope>NUCLEOTIDE SEQUENCE [LARGE SCALE GENOMIC DNA]</scope>
    <source>
        <strain evidence="3">CBS 366.77</strain>
    </source>
</reference>
<dbReference type="InterPro" id="IPR038595">
    <property type="entry name" value="LOR_sf"/>
</dbReference>
<sequence length="193" mass="21500">MSWTRGDFTISTFPTEPGEVESSLFTIDGELMSLSHRRRFCDASGLPLFDLCRNKTGVTWFARLPGAPDNSEPIAIVAPRFYPLKDKIDVYVRNAAANGEEEVLQVRGLDVWKIKTHVYLNGNLAMVIERKTKLGIYVGKGPEWIVQVAQGLDLLLVPVIISIMAYTMYDTTSGSSYTGGHGTETDRRKSMHV</sequence>
<dbReference type="OrthoDB" id="97518at2759"/>
<dbReference type="InterPro" id="IPR007612">
    <property type="entry name" value="LOR"/>
</dbReference>